<dbReference type="GO" id="GO:0005737">
    <property type="term" value="C:cytoplasm"/>
    <property type="evidence" value="ECO:0007669"/>
    <property type="project" value="UniProtKB-SubCell"/>
</dbReference>
<organism evidence="11 12">
    <name type="scientific">Candidatus Methanoplasma termitum</name>
    <dbReference type="NCBI Taxonomy" id="1577791"/>
    <lineage>
        <taxon>Archaea</taxon>
        <taxon>Methanobacteriati</taxon>
        <taxon>Thermoplasmatota</taxon>
        <taxon>Thermoplasmata</taxon>
        <taxon>Methanomassiliicoccales</taxon>
        <taxon>Methanomassiliicoccaceae</taxon>
        <taxon>Candidatus Methanoplasma</taxon>
    </lineage>
</organism>
<keyword evidence="3 10" id="KW-0963">Cytoplasm</keyword>
<dbReference type="OrthoDB" id="31096at2157"/>
<proteinExistence type="inferred from homology"/>
<dbReference type="Pfam" id="PF13189">
    <property type="entry name" value="Cytidylate_kin2"/>
    <property type="match status" value="1"/>
</dbReference>
<dbReference type="GO" id="GO:0036430">
    <property type="term" value="F:CMP kinase activity"/>
    <property type="evidence" value="ECO:0007669"/>
    <property type="project" value="RHEA"/>
</dbReference>
<evidence type="ECO:0000256" key="1">
    <source>
        <dbReference type="ARBA" id="ARBA00004496"/>
    </source>
</evidence>
<dbReference type="GeneID" id="62615007"/>
<name>A0A0A7LEQ5_9ARCH</name>
<comment type="subcellular location">
    <subcellularLocation>
        <location evidence="1 10">Cytoplasm</location>
    </subcellularLocation>
</comment>
<evidence type="ECO:0000313" key="11">
    <source>
        <dbReference type="EMBL" id="AIZ56812.1"/>
    </source>
</evidence>
<feature type="binding site" evidence="10">
    <location>
        <begin position="7"/>
        <end position="15"/>
    </location>
    <ligand>
        <name>ATP</name>
        <dbReference type="ChEBI" id="CHEBI:30616"/>
    </ligand>
</feature>
<accession>A0A0A7LEQ5</accession>
<evidence type="ECO:0000256" key="3">
    <source>
        <dbReference type="ARBA" id="ARBA00022490"/>
    </source>
</evidence>
<dbReference type="CDD" id="cd02020">
    <property type="entry name" value="CMPK"/>
    <property type="match status" value="1"/>
</dbReference>
<dbReference type="STRING" id="1577791.Mpt1_c09370"/>
<gene>
    <name evidence="10 11" type="primary">cmk</name>
    <name evidence="11" type="ORF">Mpt1_c09370</name>
</gene>
<dbReference type="InterPro" id="IPR027417">
    <property type="entry name" value="P-loop_NTPase"/>
</dbReference>
<dbReference type="NCBIfam" id="TIGR02173">
    <property type="entry name" value="cyt_kin_arch"/>
    <property type="match status" value="1"/>
</dbReference>
<keyword evidence="7 10" id="KW-0067">ATP-binding</keyword>
<evidence type="ECO:0000256" key="10">
    <source>
        <dbReference type="HAMAP-Rule" id="MF_00239"/>
    </source>
</evidence>
<comment type="catalytic activity">
    <reaction evidence="9 10">
        <text>CMP + ATP = CDP + ADP</text>
        <dbReference type="Rhea" id="RHEA:11600"/>
        <dbReference type="ChEBI" id="CHEBI:30616"/>
        <dbReference type="ChEBI" id="CHEBI:58069"/>
        <dbReference type="ChEBI" id="CHEBI:60377"/>
        <dbReference type="ChEBI" id="CHEBI:456216"/>
        <dbReference type="EC" id="2.7.4.25"/>
    </reaction>
</comment>
<dbReference type="EMBL" id="CP010070">
    <property type="protein sequence ID" value="AIZ56812.1"/>
    <property type="molecule type" value="Genomic_DNA"/>
</dbReference>
<dbReference type="InterPro" id="IPR011994">
    <property type="entry name" value="Cytidylate_kinase_dom"/>
</dbReference>
<dbReference type="GO" id="GO:0005524">
    <property type="term" value="F:ATP binding"/>
    <property type="evidence" value="ECO:0007669"/>
    <property type="project" value="UniProtKB-UniRule"/>
</dbReference>
<dbReference type="RefSeq" id="WP_048112631.1">
    <property type="nucleotide sequence ID" value="NZ_CP010070.1"/>
</dbReference>
<dbReference type="KEGG" id="mear:Mpt1_c09370"/>
<dbReference type="Gene3D" id="3.40.50.300">
    <property type="entry name" value="P-loop containing nucleotide triphosphate hydrolases"/>
    <property type="match status" value="1"/>
</dbReference>
<comment type="similarity">
    <text evidence="2 10">Belongs to the cytidylate kinase family. Type 2 subfamily.</text>
</comment>
<sequence>MRITISGPPGSGKTTACKKLSEALGLKAVVFGEFFRQLAKERGMTLAEFGELAEKDPSIDRTIDGMILDIARENSDIILESRLAAHMLTQNHIPAFRVYLEASLMVRINRVGIRDGESYDEVYSHTLERQSSEAKRYKMYYDIDIEDISVYDLIVNTDDLDPDQVVETILKGIEEGTC</sequence>
<keyword evidence="5 10" id="KW-0547">Nucleotide-binding</keyword>
<dbReference type="HOGENOM" id="CLU_079959_1_0_2"/>
<reference evidence="11 12" key="1">
    <citation type="journal article" date="2014" name="Appl. Environ. Microbiol.">
        <title>Comparative Genome Analysis of 'Candidatus Methanoplasma termitum' Indicates a New Mode of Energy Metabolism in the Seventh Order of Methanogens.</title>
        <authorList>
            <person name="Lang K."/>
            <person name="Schuldes J."/>
            <person name="Klingl A."/>
            <person name="Poehlein A."/>
            <person name="Daniel R."/>
            <person name="Brune A."/>
        </authorList>
    </citation>
    <scope>NUCLEOTIDE SEQUENCE [LARGE SCALE GENOMIC DNA]</scope>
    <source>
        <strain evidence="12">Mpt1</strain>
    </source>
</reference>
<evidence type="ECO:0000256" key="5">
    <source>
        <dbReference type="ARBA" id="ARBA00022741"/>
    </source>
</evidence>
<evidence type="ECO:0000256" key="7">
    <source>
        <dbReference type="ARBA" id="ARBA00022840"/>
    </source>
</evidence>
<keyword evidence="6 10" id="KW-0418">Kinase</keyword>
<keyword evidence="4 10" id="KW-0808">Transferase</keyword>
<dbReference type="SUPFAM" id="SSF52540">
    <property type="entry name" value="P-loop containing nucleoside triphosphate hydrolases"/>
    <property type="match status" value="1"/>
</dbReference>
<dbReference type="EC" id="2.7.4.25" evidence="10"/>
<evidence type="ECO:0000256" key="9">
    <source>
        <dbReference type="ARBA" id="ARBA00048478"/>
    </source>
</evidence>
<dbReference type="GO" id="GO:0006220">
    <property type="term" value="P:pyrimidine nucleotide metabolic process"/>
    <property type="evidence" value="ECO:0007669"/>
    <property type="project" value="UniProtKB-UniRule"/>
</dbReference>
<dbReference type="GO" id="GO:0036431">
    <property type="term" value="F:dCMP kinase activity"/>
    <property type="evidence" value="ECO:0007669"/>
    <property type="project" value="InterPro"/>
</dbReference>
<evidence type="ECO:0000256" key="8">
    <source>
        <dbReference type="ARBA" id="ARBA00047615"/>
    </source>
</evidence>
<evidence type="ECO:0000256" key="6">
    <source>
        <dbReference type="ARBA" id="ARBA00022777"/>
    </source>
</evidence>
<evidence type="ECO:0000256" key="4">
    <source>
        <dbReference type="ARBA" id="ARBA00022679"/>
    </source>
</evidence>
<protein>
    <recommendedName>
        <fullName evidence="10">Cytidylate kinase</fullName>
        <shortName evidence="10">CK</shortName>
        <ecNumber evidence="10">2.7.4.25</ecNumber>
    </recommendedName>
    <alternativeName>
        <fullName evidence="10">Cytidine monophosphate kinase</fullName>
        <shortName evidence="10">CMP kinase</shortName>
    </alternativeName>
</protein>
<comment type="catalytic activity">
    <reaction evidence="8 10">
        <text>dCMP + ATP = dCDP + ADP</text>
        <dbReference type="Rhea" id="RHEA:25094"/>
        <dbReference type="ChEBI" id="CHEBI:30616"/>
        <dbReference type="ChEBI" id="CHEBI:57566"/>
        <dbReference type="ChEBI" id="CHEBI:58593"/>
        <dbReference type="ChEBI" id="CHEBI:456216"/>
        <dbReference type="EC" id="2.7.4.25"/>
    </reaction>
</comment>
<dbReference type="Proteomes" id="UP000030787">
    <property type="component" value="Chromosome"/>
</dbReference>
<evidence type="ECO:0000256" key="2">
    <source>
        <dbReference type="ARBA" id="ARBA00011005"/>
    </source>
</evidence>
<keyword evidence="12" id="KW-1185">Reference proteome</keyword>
<dbReference type="InterPro" id="IPR011892">
    <property type="entry name" value="Cyt_kin_arch"/>
</dbReference>
<dbReference type="AlphaFoldDB" id="A0A0A7LEQ5"/>
<dbReference type="HAMAP" id="MF_00239">
    <property type="entry name" value="Cytidyl_kinase_type2"/>
    <property type="match status" value="1"/>
</dbReference>
<evidence type="ECO:0000313" key="12">
    <source>
        <dbReference type="Proteomes" id="UP000030787"/>
    </source>
</evidence>